<dbReference type="InterPro" id="IPR020845">
    <property type="entry name" value="AMP-binding_CS"/>
</dbReference>
<comment type="caution">
    <text evidence="5">The sequence shown here is derived from an EMBL/GenBank/DDBJ whole genome shotgun (WGS) entry which is preliminary data.</text>
</comment>
<feature type="domain" description="AMP-binding enzyme C-terminal" evidence="4">
    <location>
        <begin position="412"/>
        <end position="492"/>
    </location>
</feature>
<evidence type="ECO:0000256" key="1">
    <source>
        <dbReference type="ARBA" id="ARBA00006432"/>
    </source>
</evidence>
<dbReference type="InterPro" id="IPR042099">
    <property type="entry name" value="ANL_N_sf"/>
</dbReference>
<dbReference type="Gene3D" id="3.40.50.12780">
    <property type="entry name" value="N-terminal domain of ligase-like"/>
    <property type="match status" value="1"/>
</dbReference>
<dbReference type="EMBL" id="JBHTBF010000003">
    <property type="protein sequence ID" value="MFC7318290.1"/>
    <property type="molecule type" value="Genomic_DNA"/>
</dbReference>
<feature type="domain" description="AMP-dependent synthetase/ligase" evidence="3">
    <location>
        <begin position="11"/>
        <end position="358"/>
    </location>
</feature>
<dbReference type="PANTHER" id="PTHR43201">
    <property type="entry name" value="ACYL-COA SYNTHETASE"/>
    <property type="match status" value="1"/>
</dbReference>
<dbReference type="SUPFAM" id="SSF56801">
    <property type="entry name" value="Acetyl-CoA synthetase-like"/>
    <property type="match status" value="1"/>
</dbReference>
<evidence type="ECO:0000313" key="6">
    <source>
        <dbReference type="Proteomes" id="UP001596547"/>
    </source>
</evidence>
<evidence type="ECO:0000256" key="2">
    <source>
        <dbReference type="ARBA" id="ARBA00022598"/>
    </source>
</evidence>
<accession>A0ABD6ADI4</accession>
<dbReference type="Gene3D" id="3.30.300.30">
    <property type="match status" value="1"/>
</dbReference>
<dbReference type="PROSITE" id="PS00455">
    <property type="entry name" value="AMP_BINDING"/>
    <property type="match status" value="1"/>
</dbReference>
<reference evidence="5 6" key="1">
    <citation type="journal article" date="2019" name="Int. J. Syst. Evol. Microbiol.">
        <title>The Global Catalogue of Microorganisms (GCM) 10K type strain sequencing project: providing services to taxonomists for standard genome sequencing and annotation.</title>
        <authorList>
            <consortium name="The Broad Institute Genomics Platform"/>
            <consortium name="The Broad Institute Genome Sequencing Center for Infectious Disease"/>
            <person name="Wu L."/>
            <person name="Ma J."/>
        </authorList>
    </citation>
    <scope>NUCLEOTIDE SEQUENCE [LARGE SCALE GENOMIC DNA]</scope>
    <source>
        <strain evidence="5 6">PSR21</strain>
    </source>
</reference>
<keyword evidence="2" id="KW-0436">Ligase</keyword>
<dbReference type="Proteomes" id="UP001596547">
    <property type="component" value="Unassembled WGS sequence"/>
</dbReference>
<evidence type="ECO:0000313" key="5">
    <source>
        <dbReference type="EMBL" id="MFC7318290.1"/>
    </source>
</evidence>
<keyword evidence="6" id="KW-1185">Reference proteome</keyword>
<dbReference type="PANTHER" id="PTHR43201:SF5">
    <property type="entry name" value="MEDIUM-CHAIN ACYL-COA LIGASE ACSF2, MITOCHONDRIAL"/>
    <property type="match status" value="1"/>
</dbReference>
<comment type="similarity">
    <text evidence="1">Belongs to the ATP-dependent AMP-binding enzyme family.</text>
</comment>
<dbReference type="InterPro" id="IPR025110">
    <property type="entry name" value="AMP-bd_C"/>
</dbReference>
<dbReference type="Pfam" id="PF00501">
    <property type="entry name" value="AMP-binding"/>
    <property type="match status" value="1"/>
</dbReference>
<protein>
    <submittedName>
        <fullName evidence="5">Class I adenylate-forming enzyme family protein</fullName>
    </submittedName>
</protein>
<organism evidence="5 6">
    <name type="scientific">Halomarina halobia</name>
    <dbReference type="NCBI Taxonomy" id="3033386"/>
    <lineage>
        <taxon>Archaea</taxon>
        <taxon>Methanobacteriati</taxon>
        <taxon>Methanobacteriota</taxon>
        <taxon>Stenosarchaea group</taxon>
        <taxon>Halobacteria</taxon>
        <taxon>Halobacteriales</taxon>
        <taxon>Natronomonadaceae</taxon>
        <taxon>Halomarina</taxon>
    </lineage>
</organism>
<dbReference type="GO" id="GO:0016874">
    <property type="term" value="F:ligase activity"/>
    <property type="evidence" value="ECO:0007669"/>
    <property type="project" value="UniProtKB-KW"/>
</dbReference>
<proteinExistence type="inferred from homology"/>
<dbReference type="GeneID" id="79317536"/>
<sequence length="508" mass="54478">MNFANFVDLAARNAAVKPAVGDETELLTHAELSERTAAAANALASLGVEAGDRVAVCLSNGVPFLTAHLGAMKLGAVSVPVNTRLNVPQVRYVLDTSDVTVLVTDAAFADVAAGVETAVTVDGSVGHDYRELLDDAAETFAVEPRRSDELAEVVYTSGTTGRPKGVRHTHGNLLANALGIVTYFDLTRTDVGLTACQCFHVTGLNVTTTPLLVAEAENRLLPSWDPAAALAAIENHGVTCTFLTPGMLIDLVDHDAVDRYDVSALETVCVGGTPMPTGRVDDAETALGCPVLEGYGMTETTPLAAFNRPGDDRKRGSVGPPAREVVELRVEDLETGRAVDRGERGELAWRGDTVTPGYERLQHDSAAFVERHGERWLRSGDVGYLDDEGYLHVVDRREDMFTTGCGNVFPREIEDILYDLEGVAAAAVIDARDDIRGAVVTAIVRPVDDLAPGDSDLAAERVREVCEERLEPHEVPRRVEFVDELPRTATGKIDRVALREAFGTTKSP</sequence>
<gene>
    <name evidence="5" type="ORF">ACFQPE_16030</name>
</gene>
<evidence type="ECO:0000259" key="3">
    <source>
        <dbReference type="Pfam" id="PF00501"/>
    </source>
</evidence>
<dbReference type="InterPro" id="IPR000873">
    <property type="entry name" value="AMP-dep_synth/lig_dom"/>
</dbReference>
<evidence type="ECO:0000259" key="4">
    <source>
        <dbReference type="Pfam" id="PF13193"/>
    </source>
</evidence>
<name>A0ABD6ADI4_9EURY</name>
<dbReference type="AlphaFoldDB" id="A0ABD6ADI4"/>
<dbReference type="InterPro" id="IPR045851">
    <property type="entry name" value="AMP-bd_C_sf"/>
</dbReference>
<dbReference type="RefSeq" id="WP_276305919.1">
    <property type="nucleotide sequence ID" value="NZ_CP119993.1"/>
</dbReference>
<dbReference type="Pfam" id="PF13193">
    <property type="entry name" value="AMP-binding_C"/>
    <property type="match status" value="1"/>
</dbReference>